<gene>
    <name evidence="2" type="ORF">DW105_14720</name>
</gene>
<dbReference type="Pfam" id="PF19034">
    <property type="entry name" value="RnlA-toxin_DBD"/>
    <property type="match status" value="1"/>
</dbReference>
<comment type="caution">
    <text evidence="2">The sequence shown here is derived from an EMBL/GenBank/DDBJ whole genome shotgun (WGS) entry which is preliminary data.</text>
</comment>
<evidence type="ECO:0000313" key="3">
    <source>
        <dbReference type="Proteomes" id="UP000283958"/>
    </source>
</evidence>
<organism evidence="2 3">
    <name type="scientific">Phocaeicola vulgatus</name>
    <name type="common">Bacteroides vulgatus</name>
    <dbReference type="NCBI Taxonomy" id="821"/>
    <lineage>
        <taxon>Bacteria</taxon>
        <taxon>Pseudomonadati</taxon>
        <taxon>Bacteroidota</taxon>
        <taxon>Bacteroidia</taxon>
        <taxon>Bacteroidales</taxon>
        <taxon>Bacteroidaceae</taxon>
        <taxon>Phocaeicola</taxon>
    </lineage>
</organism>
<dbReference type="Gene3D" id="3.30.160.690">
    <property type="entry name" value="Bacterial toxin RNase RnlA/LsoA, N repeated domain"/>
    <property type="match status" value="1"/>
</dbReference>
<accession>A0A415DEZ2</accession>
<dbReference type="InterPro" id="IPR043994">
    <property type="entry name" value="RnlA/LsoA-toxin_DBD"/>
</dbReference>
<proteinExistence type="predicted"/>
<evidence type="ECO:0000259" key="1">
    <source>
        <dbReference type="Pfam" id="PF19034"/>
    </source>
</evidence>
<dbReference type="EMBL" id="QRMN01000038">
    <property type="protein sequence ID" value="RHJ74597.1"/>
    <property type="molecule type" value="Genomic_DNA"/>
</dbReference>
<dbReference type="GO" id="GO:0004521">
    <property type="term" value="F:RNA endonuclease activity"/>
    <property type="evidence" value="ECO:0007669"/>
    <property type="project" value="InterPro"/>
</dbReference>
<dbReference type="AlphaFoldDB" id="A0A415DEZ2"/>
<protein>
    <recommendedName>
        <fullName evidence="1">Bacterial toxin RNase RnlA/LsoA DBD domain-containing protein</fullName>
    </recommendedName>
</protein>
<name>A0A415DEZ2_PHOVU</name>
<reference evidence="2 3" key="1">
    <citation type="submission" date="2018-08" db="EMBL/GenBank/DDBJ databases">
        <title>A genome reference for cultivated species of the human gut microbiota.</title>
        <authorList>
            <person name="Zou Y."/>
            <person name="Xue W."/>
            <person name="Luo G."/>
        </authorList>
    </citation>
    <scope>NUCLEOTIDE SEQUENCE [LARGE SCALE GENOMIC DNA]</scope>
    <source>
        <strain evidence="2 3">AM09-18</strain>
    </source>
</reference>
<evidence type="ECO:0000313" key="2">
    <source>
        <dbReference type="EMBL" id="RHJ74597.1"/>
    </source>
</evidence>
<dbReference type="Proteomes" id="UP000283958">
    <property type="component" value="Unassembled WGS sequence"/>
</dbReference>
<sequence length="357" mass="40700">MLIFAKKLYMTYKKQKLNRNIIPQTIVGYLGHEITPIVRKNTNCDIYRYNIDSESMLDIYYNTDSTTTLCCVGKKAEIAEIIAQEIINNCSLTLPNPIRALYLKGFSQEKLEVVLQNIKNTGCNITILSDTEIAKRYEVTNTYNENIKIHYFPSTGALNIQGKGYSVYNSILSSFDTFISLEEVIESNLLANNIENITTSELVEAMKKAFPNSYPFLNGVIANIISSSFFLTKIENEELPDYSWMIFPILRGLEGVIKKFLLLSGIRVNKTFGEVFEPISHGATIYKIKDCHSITINNRTHCASIEKCYNYLVANRHGIFHINSAINTTRQINREEAIEIFNELVELIETSYSEIIL</sequence>
<dbReference type="Gene3D" id="3.30.310.240">
    <property type="entry name" value="Bacterial toxin RNase RnlA/LsoA, N-terminal domain"/>
    <property type="match status" value="1"/>
</dbReference>
<feature type="domain" description="Bacterial toxin RNase RnlA/LsoA DBD" evidence="1">
    <location>
        <begin position="204"/>
        <end position="322"/>
    </location>
</feature>
<dbReference type="Gene3D" id="6.10.250.2650">
    <property type="match status" value="1"/>
</dbReference>